<dbReference type="InterPro" id="IPR000683">
    <property type="entry name" value="Gfo/Idh/MocA-like_OxRdtase_N"/>
</dbReference>
<gene>
    <name evidence="3" type="ORF">GCM10011507_10590</name>
</gene>
<dbReference type="AlphaFoldDB" id="A0A916RP12"/>
<accession>A0A916RP12</accession>
<dbReference type="PANTHER" id="PTHR43818:SF10">
    <property type="entry name" value="NADH-DEPENDENT DEHYDROGENASE-RELATED"/>
    <property type="match status" value="1"/>
</dbReference>
<evidence type="ECO:0000313" key="4">
    <source>
        <dbReference type="Proteomes" id="UP000648801"/>
    </source>
</evidence>
<dbReference type="SUPFAM" id="SSF55347">
    <property type="entry name" value="Glyceraldehyde-3-phosphate dehydrogenase-like, C-terminal domain"/>
    <property type="match status" value="1"/>
</dbReference>
<protein>
    <submittedName>
        <fullName evidence="3">NADH-dependent dehydrogenase</fullName>
    </submittedName>
</protein>
<comment type="caution">
    <text evidence="3">The sequence shown here is derived from an EMBL/GenBank/DDBJ whole genome shotgun (WGS) entry which is preliminary data.</text>
</comment>
<reference evidence="3" key="2">
    <citation type="submission" date="2020-09" db="EMBL/GenBank/DDBJ databases">
        <authorList>
            <person name="Sun Q."/>
            <person name="Zhou Y."/>
        </authorList>
    </citation>
    <scope>NUCLEOTIDE SEQUENCE</scope>
    <source>
        <strain evidence="3">CGMCC 1.15447</strain>
    </source>
</reference>
<organism evidence="3 4">
    <name type="scientific">Edaphobacter acidisoli</name>
    <dbReference type="NCBI Taxonomy" id="2040573"/>
    <lineage>
        <taxon>Bacteria</taxon>
        <taxon>Pseudomonadati</taxon>
        <taxon>Acidobacteriota</taxon>
        <taxon>Terriglobia</taxon>
        <taxon>Terriglobales</taxon>
        <taxon>Acidobacteriaceae</taxon>
        <taxon>Edaphobacter</taxon>
    </lineage>
</organism>
<dbReference type="Proteomes" id="UP000648801">
    <property type="component" value="Unassembled WGS sequence"/>
</dbReference>
<dbReference type="GO" id="GO:0000166">
    <property type="term" value="F:nucleotide binding"/>
    <property type="evidence" value="ECO:0007669"/>
    <property type="project" value="InterPro"/>
</dbReference>
<proteinExistence type="predicted"/>
<dbReference type="InterPro" id="IPR036291">
    <property type="entry name" value="NAD(P)-bd_dom_sf"/>
</dbReference>
<sequence length="533" mass="59222">MPLLLDRAMYYGRVPKSSGRLFSLPTSGTAELSRIDRREFIKTTSLAAGAVALGAPALLRGQNLNSKLNIACIGIGGKGRSDTDACAGENIVALCDVDSGSTAYEVQTKKYPDAKFYRDFRQMLEQMGDRIDAVTVSTPDHMHAIVASLAMKRKKAVFCQKPLTQTIYEARYLRNMAHDRKLVTQMGNQGSAADGLRRAVETIQDGLIGQVHEVHVWSNRPIWPQAMTRPAGQDPVPATLEWDTWIGPAPMRPYIGSRNPKDRDGIYEPFNWRGWQDFGTGALGDMACHTVNVPFRALDLDYPTEIEATPLGPVNRESYPIGATIRFAFPKRKGHIPLEHPHLFHHDRTIEHDAVTLWWYDGGKPDPALRGGHDLSNKPPKELTVDIVALQGRVPDSGCLLIGDGGTVFSPDDYGSNFFVKLKGEEKFVQYLKHPAVAQYPERIARNPYASAPANFGVAHAQEWITAIKENKPEMCYSRFEIGARLTEIMLLGCVSLRAGQKIEWDGPKMVAKNCPQAARFIRREDRSGWALS</sequence>
<reference evidence="3" key="1">
    <citation type="journal article" date="2014" name="Int. J. Syst. Evol. Microbiol.">
        <title>Complete genome sequence of Corynebacterium casei LMG S-19264T (=DSM 44701T), isolated from a smear-ripened cheese.</title>
        <authorList>
            <consortium name="US DOE Joint Genome Institute (JGI-PGF)"/>
            <person name="Walter F."/>
            <person name="Albersmeier A."/>
            <person name="Kalinowski J."/>
            <person name="Ruckert C."/>
        </authorList>
    </citation>
    <scope>NUCLEOTIDE SEQUENCE</scope>
    <source>
        <strain evidence="3">CGMCC 1.15447</strain>
    </source>
</reference>
<dbReference type="InterPro" id="IPR019546">
    <property type="entry name" value="TAT_signal_bac_arc"/>
</dbReference>
<dbReference type="NCBIfam" id="TIGR01409">
    <property type="entry name" value="TAT_signal_seq"/>
    <property type="match status" value="1"/>
</dbReference>
<evidence type="ECO:0000313" key="3">
    <source>
        <dbReference type="EMBL" id="GGA60935.1"/>
    </source>
</evidence>
<dbReference type="PROSITE" id="PS51318">
    <property type="entry name" value="TAT"/>
    <property type="match status" value="1"/>
</dbReference>
<dbReference type="EMBL" id="BMJB01000001">
    <property type="protein sequence ID" value="GGA60935.1"/>
    <property type="molecule type" value="Genomic_DNA"/>
</dbReference>
<dbReference type="InterPro" id="IPR043906">
    <property type="entry name" value="Gfo/Idh/MocA_OxRdtase_bact_C"/>
</dbReference>
<feature type="domain" description="Gfo/Idh/MocA-like oxidoreductase N-terminal" evidence="1">
    <location>
        <begin position="69"/>
        <end position="187"/>
    </location>
</feature>
<evidence type="ECO:0000259" key="2">
    <source>
        <dbReference type="Pfam" id="PF19051"/>
    </source>
</evidence>
<dbReference type="Pfam" id="PF01408">
    <property type="entry name" value="GFO_IDH_MocA"/>
    <property type="match status" value="1"/>
</dbReference>
<keyword evidence="4" id="KW-1185">Reference proteome</keyword>
<feature type="domain" description="Gfo/Idh/MocA-like oxidoreductase bacterial type C-terminal" evidence="2">
    <location>
        <begin position="233"/>
        <end position="292"/>
    </location>
</feature>
<dbReference type="RefSeq" id="WP_229668731.1">
    <property type="nucleotide sequence ID" value="NZ_BMJB01000001.1"/>
</dbReference>
<dbReference type="PANTHER" id="PTHR43818">
    <property type="entry name" value="BCDNA.GH03377"/>
    <property type="match status" value="1"/>
</dbReference>
<dbReference type="Pfam" id="PF19051">
    <property type="entry name" value="GFO_IDH_MocA_C2"/>
    <property type="match status" value="1"/>
</dbReference>
<dbReference type="SUPFAM" id="SSF51735">
    <property type="entry name" value="NAD(P)-binding Rossmann-fold domains"/>
    <property type="match status" value="1"/>
</dbReference>
<evidence type="ECO:0000259" key="1">
    <source>
        <dbReference type="Pfam" id="PF01408"/>
    </source>
</evidence>
<name>A0A916RP12_9BACT</name>
<dbReference type="Gene3D" id="3.40.50.720">
    <property type="entry name" value="NAD(P)-binding Rossmann-like Domain"/>
    <property type="match status" value="1"/>
</dbReference>
<dbReference type="InterPro" id="IPR006311">
    <property type="entry name" value="TAT_signal"/>
</dbReference>
<dbReference type="Gene3D" id="3.30.360.10">
    <property type="entry name" value="Dihydrodipicolinate Reductase, domain 2"/>
    <property type="match status" value="1"/>
</dbReference>
<dbReference type="InterPro" id="IPR050463">
    <property type="entry name" value="Gfo/Idh/MocA_oxidrdct_glycsds"/>
</dbReference>